<comment type="caution">
    <text evidence="2">The sequence shown here is derived from an EMBL/GenBank/DDBJ whole genome shotgun (WGS) entry which is preliminary data.</text>
</comment>
<dbReference type="CDD" id="cd00093">
    <property type="entry name" value="HTH_XRE"/>
    <property type="match status" value="1"/>
</dbReference>
<protein>
    <submittedName>
        <fullName evidence="2">Mobile mystery protein A</fullName>
    </submittedName>
</protein>
<dbReference type="EMBL" id="JADIKE010000030">
    <property type="protein sequence ID" value="MBM7124915.1"/>
    <property type="molecule type" value="Genomic_DNA"/>
</dbReference>
<dbReference type="RefSeq" id="WP_275577103.1">
    <property type="nucleotide sequence ID" value="NZ_BSNR01000005.1"/>
</dbReference>
<dbReference type="PROSITE" id="PS50943">
    <property type="entry name" value="HTH_CROC1"/>
    <property type="match status" value="1"/>
</dbReference>
<evidence type="ECO:0000313" key="2">
    <source>
        <dbReference type="EMBL" id="MBM7124915.1"/>
    </source>
</evidence>
<accession>A0ABS2K2M8</accession>
<keyword evidence="3" id="KW-1185">Reference proteome</keyword>
<proteinExistence type="predicted"/>
<evidence type="ECO:0000259" key="1">
    <source>
        <dbReference type="PROSITE" id="PS50943"/>
    </source>
</evidence>
<sequence length="154" mass="17169">METSATRAAKARKHLDPRLIDLSAGRRKLARPNHGWVRAIRQALGMTTTQLGRRMGITQSTLSSLERSEINGSVRLATLQRAAEAMNCTLVYAIVPNTSLEDIVQEQAKKVAAEQLAPVEHTMSLENQSLDKAARDAFLKSYIENELDLSKLWR</sequence>
<feature type="domain" description="HTH cro/C1-type" evidence="1">
    <location>
        <begin position="37"/>
        <end position="93"/>
    </location>
</feature>
<organism evidence="2 3">
    <name type="scientific">Dyella flava</name>
    <dbReference type="NCBI Taxonomy" id="1920170"/>
    <lineage>
        <taxon>Bacteria</taxon>
        <taxon>Pseudomonadati</taxon>
        <taxon>Pseudomonadota</taxon>
        <taxon>Gammaproteobacteria</taxon>
        <taxon>Lysobacterales</taxon>
        <taxon>Rhodanobacteraceae</taxon>
        <taxon>Dyella</taxon>
    </lineage>
</organism>
<name>A0ABS2K2M8_9GAMM</name>
<dbReference type="Proteomes" id="UP001430149">
    <property type="component" value="Unassembled WGS sequence"/>
</dbReference>
<reference evidence="2" key="1">
    <citation type="submission" date="2020-10" db="EMBL/GenBank/DDBJ databases">
        <title>Phylogeny of dyella-like bacteria.</title>
        <authorList>
            <person name="Fu J."/>
        </authorList>
    </citation>
    <scope>NUCLEOTIDE SEQUENCE</scope>
    <source>
        <strain evidence="2">DHOC52</strain>
    </source>
</reference>
<gene>
    <name evidence="2" type="ORF">ISP19_05930</name>
</gene>
<dbReference type="NCBIfam" id="TIGR02612">
    <property type="entry name" value="mob_myst_A"/>
    <property type="match status" value="1"/>
</dbReference>
<dbReference type="Gene3D" id="1.10.260.40">
    <property type="entry name" value="lambda repressor-like DNA-binding domains"/>
    <property type="match status" value="1"/>
</dbReference>
<dbReference type="SMART" id="SM00530">
    <property type="entry name" value="HTH_XRE"/>
    <property type="match status" value="1"/>
</dbReference>
<dbReference type="InterPro" id="IPR013435">
    <property type="entry name" value="Mobile_mystery_prot_A"/>
</dbReference>
<dbReference type="InterPro" id="IPR001387">
    <property type="entry name" value="Cro/C1-type_HTH"/>
</dbReference>
<dbReference type="SUPFAM" id="SSF47413">
    <property type="entry name" value="lambda repressor-like DNA-binding domains"/>
    <property type="match status" value="1"/>
</dbReference>
<dbReference type="Pfam" id="PF01381">
    <property type="entry name" value="HTH_3"/>
    <property type="match status" value="1"/>
</dbReference>
<evidence type="ECO:0000313" key="3">
    <source>
        <dbReference type="Proteomes" id="UP001430149"/>
    </source>
</evidence>
<dbReference type="InterPro" id="IPR010982">
    <property type="entry name" value="Lambda_DNA-bd_dom_sf"/>
</dbReference>